<evidence type="ECO:0000313" key="2">
    <source>
        <dbReference type="EMBL" id="CAL1546202.1"/>
    </source>
</evidence>
<keyword evidence="3" id="KW-1185">Reference proteome</keyword>
<evidence type="ECO:0000256" key="1">
    <source>
        <dbReference type="SAM" id="SignalP"/>
    </source>
</evidence>
<sequence>MKCSMWTVVCVLVAIASQADLIGAAPSLGTCSPNDNGRSYYQKADNLCYNIYCDNGLEQLGNDHRCLSDNTCFPIGTSVNLNNCVIKTCQRTGNVIGFSFTKKACPFQNECLLPGTVKTSGCMKYQCVDKSRSEYSLALSLQSVDVGCVDKHGGCHPLGTTISDSPCIEQTCVQTDRKVFFNTTLTACRDADNNVCRSVGETWASACFVYKCVKIESASSITLQTDVLDQKC</sequence>
<protein>
    <submittedName>
        <fullName evidence="2">Uncharacterized protein</fullName>
    </submittedName>
</protein>
<dbReference type="EMBL" id="CAXITT010000784">
    <property type="protein sequence ID" value="CAL1546202.1"/>
    <property type="molecule type" value="Genomic_DNA"/>
</dbReference>
<feature type="chain" id="PRO_5043516974" evidence="1">
    <location>
        <begin position="25"/>
        <end position="232"/>
    </location>
</feature>
<gene>
    <name evidence="2" type="ORF">GSLYS_00019579001</name>
</gene>
<feature type="signal peptide" evidence="1">
    <location>
        <begin position="1"/>
        <end position="24"/>
    </location>
</feature>
<proteinExistence type="predicted"/>
<evidence type="ECO:0000313" key="3">
    <source>
        <dbReference type="Proteomes" id="UP001497497"/>
    </source>
</evidence>
<dbReference type="AlphaFoldDB" id="A0AAV2IKB8"/>
<accession>A0AAV2IKB8</accession>
<keyword evidence="1" id="KW-0732">Signal</keyword>
<name>A0AAV2IKB8_LYMST</name>
<comment type="caution">
    <text evidence="2">The sequence shown here is derived from an EMBL/GenBank/DDBJ whole genome shotgun (WGS) entry which is preliminary data.</text>
</comment>
<dbReference type="Proteomes" id="UP001497497">
    <property type="component" value="Unassembled WGS sequence"/>
</dbReference>
<reference evidence="2 3" key="1">
    <citation type="submission" date="2024-04" db="EMBL/GenBank/DDBJ databases">
        <authorList>
            <consortium name="Genoscope - CEA"/>
            <person name="William W."/>
        </authorList>
    </citation>
    <scope>NUCLEOTIDE SEQUENCE [LARGE SCALE GENOMIC DNA]</scope>
</reference>
<organism evidence="2 3">
    <name type="scientific">Lymnaea stagnalis</name>
    <name type="common">Great pond snail</name>
    <name type="synonym">Helix stagnalis</name>
    <dbReference type="NCBI Taxonomy" id="6523"/>
    <lineage>
        <taxon>Eukaryota</taxon>
        <taxon>Metazoa</taxon>
        <taxon>Spiralia</taxon>
        <taxon>Lophotrochozoa</taxon>
        <taxon>Mollusca</taxon>
        <taxon>Gastropoda</taxon>
        <taxon>Heterobranchia</taxon>
        <taxon>Euthyneura</taxon>
        <taxon>Panpulmonata</taxon>
        <taxon>Hygrophila</taxon>
        <taxon>Lymnaeoidea</taxon>
        <taxon>Lymnaeidae</taxon>
        <taxon>Lymnaea</taxon>
    </lineage>
</organism>